<evidence type="ECO:0000256" key="1">
    <source>
        <dbReference type="ARBA" id="ARBA00004141"/>
    </source>
</evidence>
<name>A0A316UPI1_9BASI</name>
<dbReference type="PRINTS" id="PR00900">
    <property type="entry name" value="PHEROMONEAR"/>
</dbReference>
<dbReference type="PANTHER" id="PTHR28097">
    <property type="entry name" value="PHEROMONE A FACTOR RECEPTOR"/>
    <property type="match status" value="1"/>
</dbReference>
<evidence type="ECO:0000256" key="4">
    <source>
        <dbReference type="ARBA" id="ARBA00022692"/>
    </source>
</evidence>
<dbReference type="GeneID" id="37028435"/>
<evidence type="ECO:0000256" key="7">
    <source>
        <dbReference type="ARBA" id="ARBA00023136"/>
    </source>
</evidence>
<gene>
    <name evidence="11" type="ORF">BDZ90DRAFT_233386</name>
</gene>
<dbReference type="GO" id="GO:0005886">
    <property type="term" value="C:plasma membrane"/>
    <property type="evidence" value="ECO:0007669"/>
    <property type="project" value="TreeGrafter"/>
</dbReference>
<dbReference type="Proteomes" id="UP000245884">
    <property type="component" value="Unassembled WGS sequence"/>
</dbReference>
<dbReference type="PRINTS" id="PR00899">
    <property type="entry name" value="GPCRSTE3"/>
</dbReference>
<keyword evidence="12" id="KW-1185">Reference proteome</keyword>
<feature type="transmembrane region" description="Helical" evidence="10">
    <location>
        <begin position="30"/>
        <end position="52"/>
    </location>
</feature>
<keyword evidence="5 10" id="KW-1133">Transmembrane helix</keyword>
<evidence type="ECO:0000256" key="5">
    <source>
        <dbReference type="ARBA" id="ARBA00022989"/>
    </source>
</evidence>
<dbReference type="InterPro" id="IPR001499">
    <property type="entry name" value="GPCR_STE3"/>
</dbReference>
<proteinExistence type="inferred from homology"/>
<keyword evidence="9" id="KW-0807">Transducer</keyword>
<evidence type="ECO:0000256" key="8">
    <source>
        <dbReference type="ARBA" id="ARBA00023170"/>
    </source>
</evidence>
<dbReference type="InterPro" id="IPR001546">
    <property type="entry name" value="GPCR_Pheromne_A_rcpt"/>
</dbReference>
<dbReference type="EMBL" id="KZ819672">
    <property type="protein sequence ID" value="PWN26251.1"/>
    <property type="molecule type" value="Genomic_DNA"/>
</dbReference>
<dbReference type="GO" id="GO:0004933">
    <property type="term" value="F:mating-type a-factor pheromone receptor activity"/>
    <property type="evidence" value="ECO:0007669"/>
    <property type="project" value="InterPro"/>
</dbReference>
<feature type="transmembrane region" description="Helical" evidence="10">
    <location>
        <begin position="203"/>
        <end position="222"/>
    </location>
</feature>
<dbReference type="GO" id="GO:0000750">
    <property type="term" value="P:pheromone-dependent signal transduction involved in conjugation with cellular fusion"/>
    <property type="evidence" value="ECO:0007669"/>
    <property type="project" value="TreeGrafter"/>
</dbReference>
<dbReference type="CDD" id="cd14966">
    <property type="entry name" value="7tmD_STE3"/>
    <property type="match status" value="1"/>
</dbReference>
<evidence type="ECO:0000256" key="3">
    <source>
        <dbReference type="ARBA" id="ARBA00022507"/>
    </source>
</evidence>
<feature type="transmembrane region" description="Helical" evidence="10">
    <location>
        <begin position="111"/>
        <end position="131"/>
    </location>
</feature>
<keyword evidence="6" id="KW-0297">G-protein coupled receptor</keyword>
<evidence type="ECO:0000313" key="12">
    <source>
        <dbReference type="Proteomes" id="UP000245884"/>
    </source>
</evidence>
<accession>A0A316UPI1</accession>
<evidence type="ECO:0000256" key="9">
    <source>
        <dbReference type="ARBA" id="ARBA00023224"/>
    </source>
</evidence>
<dbReference type="PANTHER" id="PTHR28097:SF1">
    <property type="entry name" value="PHEROMONE A FACTOR RECEPTOR"/>
    <property type="match status" value="1"/>
</dbReference>
<protein>
    <submittedName>
        <fullName evidence="11">STE3-domain-containing protein</fullName>
    </submittedName>
</protein>
<dbReference type="RefSeq" id="XP_025360863.1">
    <property type="nucleotide sequence ID" value="XM_025506612.1"/>
</dbReference>
<sequence length="385" mass="42997">MKDPVFPVFAALGTALVLLPLTWHARTGNIAMVLLIIWIALANFIQFVNTVIWYSNVDNKAPVWCDISTRLYLMSIIAVPACNLCIAVRLESIASTREVTQTASAKKRQKIFELAMGILLPLVYVALAVVWQGHRFDIYEGAGCYSATYISWPWILLSPVPILLVSCTSLVYSILAFRWFSLRRAQFMAVLASSGTNLNKSRYLRMMAFCTIDMLITIPFTIGNLASQLRDFHGELQPYTSWADVHYGWGAVAQIPAAAFDTPSTESAFSRFDLVRWSAPIAAFIFFAIFGLTQDAVSEYRRILRGLKNAASLPKTKTRSIVRQPQDLSNTHLSPVDSERGYELHTKAFSTPPASAQLPHLGSYAWSGHDDEKEIQVTVERSVAY</sequence>
<dbReference type="Pfam" id="PF02076">
    <property type="entry name" value="STE3"/>
    <property type="match status" value="1"/>
</dbReference>
<feature type="transmembrane region" description="Helical" evidence="10">
    <location>
        <begin position="6"/>
        <end position="23"/>
    </location>
</feature>
<comment type="similarity">
    <text evidence="2">Belongs to the G-protein coupled receptor 4 family.</text>
</comment>
<dbReference type="Gene3D" id="1.20.1070.10">
    <property type="entry name" value="Rhodopsin 7-helix transmembrane proteins"/>
    <property type="match status" value="1"/>
</dbReference>
<reference evidence="11 12" key="1">
    <citation type="journal article" date="2018" name="Mol. Biol. Evol.">
        <title>Broad Genomic Sampling Reveals a Smut Pathogenic Ancestry of the Fungal Clade Ustilaginomycotina.</title>
        <authorList>
            <person name="Kijpornyongpan T."/>
            <person name="Mondo S.J."/>
            <person name="Barry K."/>
            <person name="Sandor L."/>
            <person name="Lee J."/>
            <person name="Lipzen A."/>
            <person name="Pangilinan J."/>
            <person name="LaButti K."/>
            <person name="Hainaut M."/>
            <person name="Henrissat B."/>
            <person name="Grigoriev I.V."/>
            <person name="Spatafora J.W."/>
            <person name="Aime M.C."/>
        </authorList>
    </citation>
    <scope>NUCLEOTIDE SEQUENCE [LARGE SCALE GENOMIC DNA]</scope>
    <source>
        <strain evidence="11 12">MCA 5214</strain>
    </source>
</reference>
<organism evidence="11 12">
    <name type="scientific">Jaminaea rosea</name>
    <dbReference type="NCBI Taxonomy" id="1569628"/>
    <lineage>
        <taxon>Eukaryota</taxon>
        <taxon>Fungi</taxon>
        <taxon>Dikarya</taxon>
        <taxon>Basidiomycota</taxon>
        <taxon>Ustilaginomycotina</taxon>
        <taxon>Exobasidiomycetes</taxon>
        <taxon>Microstromatales</taxon>
        <taxon>Microstromatales incertae sedis</taxon>
        <taxon>Jaminaea</taxon>
    </lineage>
</organism>
<keyword evidence="3" id="KW-0589">Pheromone response</keyword>
<evidence type="ECO:0000313" key="11">
    <source>
        <dbReference type="EMBL" id="PWN26251.1"/>
    </source>
</evidence>
<evidence type="ECO:0000256" key="10">
    <source>
        <dbReference type="SAM" id="Phobius"/>
    </source>
</evidence>
<dbReference type="OrthoDB" id="2874149at2759"/>
<feature type="transmembrane region" description="Helical" evidence="10">
    <location>
        <begin position="72"/>
        <end position="90"/>
    </location>
</feature>
<dbReference type="AlphaFoldDB" id="A0A316UPI1"/>
<keyword evidence="4 10" id="KW-0812">Transmembrane</keyword>
<evidence type="ECO:0000256" key="2">
    <source>
        <dbReference type="ARBA" id="ARBA00011085"/>
    </source>
</evidence>
<feature type="transmembrane region" description="Helical" evidence="10">
    <location>
        <begin position="274"/>
        <end position="293"/>
    </location>
</feature>
<evidence type="ECO:0000256" key="6">
    <source>
        <dbReference type="ARBA" id="ARBA00023040"/>
    </source>
</evidence>
<keyword evidence="8" id="KW-0675">Receptor</keyword>
<comment type="subcellular location">
    <subcellularLocation>
        <location evidence="1">Membrane</location>
        <topology evidence="1">Multi-pass membrane protein</topology>
    </subcellularLocation>
</comment>
<keyword evidence="7 10" id="KW-0472">Membrane</keyword>
<feature type="transmembrane region" description="Helical" evidence="10">
    <location>
        <begin position="162"/>
        <end position="182"/>
    </location>
</feature>